<sequence length="74" mass="8244">MEAFTAFLVALFTEMYGIPLTIYLLGSWLGSRFPQLRATRSGGHLWNDLISWTGDPHLSPFTWPATWRSAAASG</sequence>
<evidence type="ECO:0000313" key="3">
    <source>
        <dbReference type="Proteomes" id="UP000190074"/>
    </source>
</evidence>
<feature type="transmembrane region" description="Helical" evidence="1">
    <location>
        <begin position="6"/>
        <end position="30"/>
    </location>
</feature>
<keyword evidence="1" id="KW-0472">Membrane</keyword>
<dbReference type="Proteomes" id="UP000190074">
    <property type="component" value="Unassembled WGS sequence"/>
</dbReference>
<name>A0A1T9U8X5_9MYCO</name>
<evidence type="ECO:0000313" key="2">
    <source>
        <dbReference type="EMBL" id="SKM35212.1"/>
    </source>
</evidence>
<dbReference type="RefSeq" id="WP_005069023.1">
    <property type="nucleotide sequence ID" value="NZ_FVAP01000007.1"/>
</dbReference>
<reference evidence="2 3" key="1">
    <citation type="submission" date="2016-11" db="EMBL/GenBank/DDBJ databases">
        <authorList>
            <consortium name="Pathogen Informatics"/>
        </authorList>
    </citation>
    <scope>NUCLEOTIDE SEQUENCE [LARGE SCALE GENOMIC DNA]</scope>
    <source>
        <strain evidence="2 3">911</strain>
    </source>
</reference>
<proteinExistence type="predicted"/>
<gene>
    <name evidence="2" type="ORF">SAMEA2259716_03669</name>
</gene>
<protein>
    <submittedName>
        <fullName evidence="2">Uncharacterized protein</fullName>
    </submittedName>
</protein>
<accession>A0A1T9U8X5</accession>
<dbReference type="AlphaFoldDB" id="A0A1T9U8X5"/>
<organism evidence="2 3">
    <name type="scientific">Mycobacteroides abscessus subsp. massiliense</name>
    <dbReference type="NCBI Taxonomy" id="1962118"/>
    <lineage>
        <taxon>Bacteria</taxon>
        <taxon>Bacillati</taxon>
        <taxon>Actinomycetota</taxon>
        <taxon>Actinomycetes</taxon>
        <taxon>Mycobacteriales</taxon>
        <taxon>Mycobacteriaceae</taxon>
        <taxon>Mycobacteroides</taxon>
        <taxon>Mycobacteroides abscessus</taxon>
    </lineage>
</organism>
<keyword evidence="1" id="KW-0812">Transmembrane</keyword>
<dbReference type="EMBL" id="FVGW01000007">
    <property type="protein sequence ID" value="SKM35212.1"/>
    <property type="molecule type" value="Genomic_DNA"/>
</dbReference>
<keyword evidence="1" id="KW-1133">Transmembrane helix</keyword>
<evidence type="ECO:0000256" key="1">
    <source>
        <dbReference type="SAM" id="Phobius"/>
    </source>
</evidence>